<feature type="coiled-coil region" evidence="7">
    <location>
        <begin position="352"/>
        <end position="379"/>
    </location>
</feature>
<protein>
    <recommendedName>
        <fullName evidence="14">ABC3 transporter permease protein domain-containing protein</fullName>
    </recommendedName>
</protein>
<dbReference type="PANTHER" id="PTHR30572:SF4">
    <property type="entry name" value="ABC TRANSPORTER PERMEASE YTRF"/>
    <property type="match status" value="1"/>
</dbReference>
<dbReference type="eggNOG" id="COG0577">
    <property type="taxonomic scope" value="Bacteria"/>
</dbReference>
<gene>
    <name evidence="12" type="ORF">DGI_2225</name>
</gene>
<feature type="transmembrane region" description="Helical" evidence="8">
    <location>
        <begin position="1071"/>
        <end position="1091"/>
    </location>
</feature>
<keyword evidence="4 8" id="KW-1133">Transmembrane helix</keyword>
<dbReference type="GO" id="GO:0005886">
    <property type="term" value="C:plasma membrane"/>
    <property type="evidence" value="ECO:0007669"/>
    <property type="project" value="UniProtKB-SubCell"/>
</dbReference>
<feature type="transmembrane region" description="Helical" evidence="8">
    <location>
        <begin position="1047"/>
        <end position="1065"/>
    </location>
</feature>
<dbReference type="Pfam" id="PF02687">
    <property type="entry name" value="FtsX"/>
    <property type="match status" value="1"/>
</dbReference>
<dbReference type="eggNOG" id="COG2234">
    <property type="taxonomic scope" value="Bacteria"/>
</dbReference>
<feature type="transmembrane region" description="Helical" evidence="8">
    <location>
        <begin position="1006"/>
        <end position="1026"/>
    </location>
</feature>
<feature type="transmembrane region" description="Helical" evidence="8">
    <location>
        <begin position="945"/>
        <end position="963"/>
    </location>
</feature>
<keyword evidence="5 8" id="KW-0472">Membrane</keyword>
<comment type="subcellular location">
    <subcellularLocation>
        <location evidence="1">Cell membrane</location>
        <topology evidence="1">Multi-pass membrane protein</topology>
    </subcellularLocation>
</comment>
<accession>T2GBL3</accession>
<evidence type="ECO:0000256" key="2">
    <source>
        <dbReference type="ARBA" id="ARBA00022475"/>
    </source>
</evidence>
<evidence type="ECO:0000256" key="9">
    <source>
        <dbReference type="SAM" id="SignalP"/>
    </source>
</evidence>
<feature type="transmembrane region" description="Helical" evidence="8">
    <location>
        <begin position="1462"/>
        <end position="1484"/>
    </location>
</feature>
<dbReference type="SUPFAM" id="SSF53187">
    <property type="entry name" value="Zn-dependent exopeptidases"/>
    <property type="match status" value="1"/>
</dbReference>
<dbReference type="InterPro" id="IPR046450">
    <property type="entry name" value="PA_dom_sf"/>
</dbReference>
<evidence type="ECO:0000256" key="5">
    <source>
        <dbReference type="ARBA" id="ARBA00023136"/>
    </source>
</evidence>
<feature type="signal peptide" evidence="9">
    <location>
        <begin position="1"/>
        <end position="22"/>
    </location>
</feature>
<dbReference type="Gene3D" id="3.40.630.10">
    <property type="entry name" value="Zn peptidases"/>
    <property type="match status" value="1"/>
</dbReference>
<proteinExistence type="inferred from homology"/>
<dbReference type="SUPFAM" id="SSF52025">
    <property type="entry name" value="PA domain"/>
    <property type="match status" value="1"/>
</dbReference>
<feature type="domain" description="Peptidase M28" evidence="11">
    <location>
        <begin position="265"/>
        <end position="333"/>
    </location>
</feature>
<evidence type="ECO:0000313" key="13">
    <source>
        <dbReference type="Proteomes" id="UP000016587"/>
    </source>
</evidence>
<dbReference type="InterPro" id="IPR003838">
    <property type="entry name" value="ABC3_permease_C"/>
</dbReference>
<dbReference type="OrthoDB" id="9773692at2"/>
<dbReference type="HOGENOM" id="CLU_240525_0_0_7"/>
<evidence type="ECO:0000256" key="7">
    <source>
        <dbReference type="SAM" id="Coils"/>
    </source>
</evidence>
<evidence type="ECO:0000256" key="3">
    <source>
        <dbReference type="ARBA" id="ARBA00022692"/>
    </source>
</evidence>
<keyword evidence="3 8" id="KW-0812">Transmembrane</keyword>
<organism evidence="12 13">
    <name type="scientific">Megalodesulfovibrio gigas (strain ATCC 19364 / DSM 1382 / NCIMB 9332 / VKM B-1759)</name>
    <name type="common">Desulfovibrio gigas</name>
    <dbReference type="NCBI Taxonomy" id="1121448"/>
    <lineage>
        <taxon>Bacteria</taxon>
        <taxon>Pseudomonadati</taxon>
        <taxon>Thermodesulfobacteriota</taxon>
        <taxon>Desulfovibrionia</taxon>
        <taxon>Desulfovibrionales</taxon>
        <taxon>Desulfovibrionaceae</taxon>
        <taxon>Megalodesulfovibrio</taxon>
    </lineage>
</organism>
<dbReference type="GO" id="GO:0022857">
    <property type="term" value="F:transmembrane transporter activity"/>
    <property type="evidence" value="ECO:0007669"/>
    <property type="project" value="TreeGrafter"/>
</dbReference>
<dbReference type="InterPro" id="IPR007484">
    <property type="entry name" value="Peptidase_M28"/>
</dbReference>
<dbReference type="InterPro" id="IPR050250">
    <property type="entry name" value="Macrolide_Exporter_MacB"/>
</dbReference>
<dbReference type="KEGG" id="dgg:DGI_2225"/>
<dbReference type="Gene3D" id="3.50.30.30">
    <property type="match status" value="1"/>
</dbReference>
<evidence type="ECO:0000259" key="11">
    <source>
        <dbReference type="Pfam" id="PF04389"/>
    </source>
</evidence>
<comment type="similarity">
    <text evidence="6">Belongs to the ABC-4 integral membrane protein family.</text>
</comment>
<evidence type="ECO:0000259" key="10">
    <source>
        <dbReference type="Pfam" id="PF02687"/>
    </source>
</evidence>
<evidence type="ECO:0000256" key="8">
    <source>
        <dbReference type="SAM" id="Phobius"/>
    </source>
</evidence>
<dbReference type="PANTHER" id="PTHR30572">
    <property type="entry name" value="MEMBRANE COMPONENT OF TRANSPORTER-RELATED"/>
    <property type="match status" value="1"/>
</dbReference>
<dbReference type="STRING" id="1121448.DGI_2225"/>
<feature type="chain" id="PRO_5004588305" description="ABC3 transporter permease protein domain-containing protein" evidence="9">
    <location>
        <begin position="23"/>
        <end position="1678"/>
    </location>
</feature>
<dbReference type="Pfam" id="PF04389">
    <property type="entry name" value="Peptidase_M28"/>
    <property type="match status" value="1"/>
</dbReference>
<evidence type="ECO:0000313" key="12">
    <source>
        <dbReference type="EMBL" id="AGW13980.1"/>
    </source>
</evidence>
<dbReference type="EMBL" id="CP006585">
    <property type="protein sequence ID" value="AGW13980.1"/>
    <property type="molecule type" value="Genomic_DNA"/>
</dbReference>
<reference evidence="12 13" key="1">
    <citation type="journal article" date="2013" name="J. Bacteriol.">
        <title>Roles of HynAB and Ech, the only two hydrogenases found in the model sulfate reducer Desulfovibrio gigas.</title>
        <authorList>
            <person name="Morais-Silva F.O."/>
            <person name="Santos C.I."/>
            <person name="Rodrigues R."/>
            <person name="Pereira I.A."/>
            <person name="Rodrigues-Pousada C."/>
        </authorList>
    </citation>
    <scope>NUCLEOTIDE SEQUENCE [LARGE SCALE GENOMIC DNA]</scope>
    <source>
        <strain evidence="13">ATCC 19364 / DSM 1382 / NCIMB 9332 / VKM B-1759</strain>
    </source>
</reference>
<name>T2GBL3_MEGG1</name>
<keyword evidence="9" id="KW-0732">Signal</keyword>
<evidence type="ECO:0008006" key="14">
    <source>
        <dbReference type="Google" id="ProtNLM"/>
    </source>
</evidence>
<sequence>MNRTRLLLVALLCLCWSMPVLAQAQPSALPAGLQERVAERIRALSASGDRSLGSPGLQEAAGYIEAYFHGVFADWDAGANAATNDSDDEDTQGLRIGRLRFSVPTPGLQPGKQCWLARTDTGQGLPVHPLQMNAIAPGTIPAPGVEGQAIYVGKGELADFNGMDVNGSIVFMDLDSSKHWANAATLGALAVIYVDDPAATGAPRWLFEDKLELTPVDFPRFWMPRAALEAWLDRPLPATPGPLAGSTLQVQLVAPTTWRNIQTDNLFAFLPGSDPALADELLVFEAFYDSTAYVPGKSPGADEASSLTALLELAAHFAKHPPSRSVLLLASSGHAQAHAGLRQLYGALEMPSRQLRQDRRELTQRINQTEAARQALEALVQGDPTAMDPGDPREKLALEAIQSVVKTEVDQLSTRLMRLRLEAADTLALTATQTMEARSEEIRRLAEERMGYRRLLFLQHFNQASTQDITRLQVMLPLAMAELAVRERDVKARQRAMRANESIKKLLQDKALKAHISLHLSSQGDGIGAFDRGFLYDIREDVNRSRYFTDIDELLRAQNEQLAAEGVDPLLRDTLRPSRLRTWESWLPDQPDLAGEVPALAGRIGLTLATVHDARHCWGTPYDLPEKVDTAFLARQINYVTRLAGKLAGAPMPWEAAEAPNGFSFLSGRANLLRQGEVFPDRPAEGSIVCCFQGMSRFYATVDSLGEFSIPGLADSKRTQHKAVLEVFRFEPETGRVLWTVDKAATGLNNYRVKMARRAMETTLTLFTCGQIDFYDTLEPRSFRFMTIPALFDGRTETLPMRYWYSRLDTRSSTANALFLEPGTPLKLTLSDTVLGRKLLLLNATADKPTGRGFIVGETARIDAAPWQAANDMWTLLEPRVKNLEERGIVNERLRELMDAGKQALEEARLSLLERRYDRFMESARSSWALASRVYNDVEKTTRDVLIGVLFYVALFAPFAYCFERLVFGFAHIHQRILGFLGALTGTIGIIYLAHPAFELTYSPLVVILAFFILGLSLLVAAIIFLRFEREMADLQRQARHLKSTEISAASAFSAAFVLGVSNLRRRPVRTALTCVTLIILTFTIMNFTAVKSVRQHTASRFGDQTPYHGILLKHFGWQDLPQEAWDAVRDTLSPLGTTTPRAWYVTQDRGRPPLVPVHRHGLLADAQGAVGLSHLEPAVTGLDSILVAGRWLAEGQRGEVLLPDRMAALLDVSPEDPSRNTVKIWGMDFTVVGVFDHVRLREAADLDGEPLTPVFYPRETVFELSDQESEALEGDPGAMRLQSRYEHVDTDQIVILPYAVLMSMSKGGGGLGGGGRLKSLAFAPAPGVGLRDLAADLADRFNMMLFYAEPETHATGGAQPGSYLYYAGEALSYSGAPNIVIPLIISACIVLNTMIGSVFERKREIAVYTSVGLAPSHVAFLFVAEALAFAVLSVVAGYILAQGAAAVLAGTPLWAGMTANYSSLAGVAAMVLVILVVLVSVLYPSRMAANIAIPDVNRSWTMPRTEGDVLMLTLPFLVKVQEMGTAGGFLVNWFQAHEDVTHGQFAAAEMQYAFLRGKDVPSFVPEELFREDICFSLEMRVWLAPFDFGVRQRARLVFCPSEQYPGFREIKVRLQREAGEHGVWINLNKGFLNSLRKQLLVWRSLEDDARQAFEKDLKRCLVTDRSDAWQPQECFNS</sequence>
<feature type="transmembrane region" description="Helical" evidence="8">
    <location>
        <begin position="1380"/>
        <end position="1400"/>
    </location>
</feature>
<reference evidence="13" key="2">
    <citation type="submission" date="2013-07" db="EMBL/GenBank/DDBJ databases">
        <authorList>
            <person name="Morais-Silva F.O."/>
            <person name="Rezende A.M."/>
            <person name="Pimentel C."/>
            <person name="Resende D.M."/>
            <person name="Santos C.I."/>
            <person name="Clemente C."/>
            <person name="de Oliveira L.M."/>
            <person name="da Silva S.M."/>
            <person name="Costa D.A."/>
            <person name="Varela-Raposo A."/>
            <person name="Horacio E.C.A."/>
            <person name="Matos M."/>
            <person name="Flores O."/>
            <person name="Ruiz J.C."/>
            <person name="Rodrigues-Pousada C."/>
        </authorList>
    </citation>
    <scope>NUCLEOTIDE SEQUENCE [LARGE SCALE GENOMIC DNA]</scope>
    <source>
        <strain evidence="13">ATCC 19364 / DSM 1382 / NCIMB 9332 / VKM B-1759</strain>
    </source>
</reference>
<evidence type="ECO:0000256" key="6">
    <source>
        <dbReference type="ARBA" id="ARBA00038076"/>
    </source>
</evidence>
<evidence type="ECO:0000256" key="4">
    <source>
        <dbReference type="ARBA" id="ARBA00022989"/>
    </source>
</evidence>
<dbReference type="Proteomes" id="UP000016587">
    <property type="component" value="Chromosome"/>
</dbReference>
<feature type="transmembrane region" description="Helical" evidence="8">
    <location>
        <begin position="975"/>
        <end position="994"/>
    </location>
</feature>
<keyword evidence="2" id="KW-1003">Cell membrane</keyword>
<dbReference type="RefSeq" id="WP_021760926.1">
    <property type="nucleotide sequence ID" value="NC_022444.1"/>
</dbReference>
<evidence type="ECO:0000256" key="1">
    <source>
        <dbReference type="ARBA" id="ARBA00004651"/>
    </source>
</evidence>
<keyword evidence="7" id="KW-0175">Coiled coil</keyword>
<keyword evidence="13" id="KW-1185">Reference proteome</keyword>
<feature type="domain" description="ABC3 transporter permease C-terminal" evidence="10">
    <location>
        <begin position="1382"/>
        <end position="1492"/>
    </location>
</feature>
<dbReference type="PATRIC" id="fig|1121448.10.peg.2178"/>